<evidence type="ECO:0000313" key="1">
    <source>
        <dbReference type="EMBL" id="KAI4355447.1"/>
    </source>
</evidence>
<name>A0ACB9Q3S4_BAUVA</name>
<dbReference type="Proteomes" id="UP000828941">
    <property type="component" value="Chromosome 2"/>
</dbReference>
<protein>
    <submittedName>
        <fullName evidence="1">Uncharacterized protein</fullName>
    </submittedName>
</protein>
<proteinExistence type="predicted"/>
<organism evidence="1 2">
    <name type="scientific">Bauhinia variegata</name>
    <name type="common">Purple orchid tree</name>
    <name type="synonym">Phanera variegata</name>
    <dbReference type="NCBI Taxonomy" id="167791"/>
    <lineage>
        <taxon>Eukaryota</taxon>
        <taxon>Viridiplantae</taxon>
        <taxon>Streptophyta</taxon>
        <taxon>Embryophyta</taxon>
        <taxon>Tracheophyta</taxon>
        <taxon>Spermatophyta</taxon>
        <taxon>Magnoliopsida</taxon>
        <taxon>eudicotyledons</taxon>
        <taxon>Gunneridae</taxon>
        <taxon>Pentapetalae</taxon>
        <taxon>rosids</taxon>
        <taxon>fabids</taxon>
        <taxon>Fabales</taxon>
        <taxon>Fabaceae</taxon>
        <taxon>Cercidoideae</taxon>
        <taxon>Cercideae</taxon>
        <taxon>Bauhiniinae</taxon>
        <taxon>Bauhinia</taxon>
    </lineage>
</organism>
<reference evidence="1 2" key="1">
    <citation type="journal article" date="2022" name="DNA Res.">
        <title>Chromosomal-level genome assembly of the orchid tree Bauhinia variegata (Leguminosae; Cercidoideae) supports the allotetraploid origin hypothesis of Bauhinia.</title>
        <authorList>
            <person name="Zhong Y."/>
            <person name="Chen Y."/>
            <person name="Zheng D."/>
            <person name="Pang J."/>
            <person name="Liu Y."/>
            <person name="Luo S."/>
            <person name="Meng S."/>
            <person name="Qian L."/>
            <person name="Wei D."/>
            <person name="Dai S."/>
            <person name="Zhou R."/>
        </authorList>
    </citation>
    <scope>NUCLEOTIDE SEQUENCE [LARGE SCALE GENOMIC DNA]</scope>
    <source>
        <strain evidence="1">BV-YZ2020</strain>
    </source>
</reference>
<accession>A0ACB9Q3S4</accession>
<gene>
    <name evidence="1" type="ORF">L6164_004222</name>
</gene>
<dbReference type="EMBL" id="CM039427">
    <property type="protein sequence ID" value="KAI4355447.1"/>
    <property type="molecule type" value="Genomic_DNA"/>
</dbReference>
<keyword evidence="2" id="KW-1185">Reference proteome</keyword>
<evidence type="ECO:0000313" key="2">
    <source>
        <dbReference type="Proteomes" id="UP000828941"/>
    </source>
</evidence>
<comment type="caution">
    <text evidence="1">The sequence shown here is derived from an EMBL/GenBank/DDBJ whole genome shotgun (WGS) entry which is preliminary data.</text>
</comment>
<sequence>MMAGNATLSSTSILLLQNSLPFPSQISKKIIPFLLHIQQRKGCCFPIVVHSAKRKLSFVDQILDYIEDLPKDEPTIEDEDDCTEDEVRDVLLVADGESQMG</sequence>